<feature type="compositionally biased region" description="Acidic residues" evidence="1">
    <location>
        <begin position="160"/>
        <end position="171"/>
    </location>
</feature>
<feature type="compositionally biased region" description="Basic and acidic residues" evidence="1">
    <location>
        <begin position="132"/>
        <end position="145"/>
    </location>
</feature>
<accession>A0A0K8UUW4</accession>
<evidence type="ECO:0000313" key="3">
    <source>
        <dbReference type="EMBL" id="JAI30140.1"/>
    </source>
</evidence>
<organism evidence="3">
    <name type="scientific">Bactrocera latifrons</name>
    <name type="common">Malaysian fruit fly</name>
    <name type="synonym">Chaetodacus latifrons</name>
    <dbReference type="NCBI Taxonomy" id="174628"/>
    <lineage>
        <taxon>Eukaryota</taxon>
        <taxon>Metazoa</taxon>
        <taxon>Ecdysozoa</taxon>
        <taxon>Arthropoda</taxon>
        <taxon>Hexapoda</taxon>
        <taxon>Insecta</taxon>
        <taxon>Pterygota</taxon>
        <taxon>Neoptera</taxon>
        <taxon>Endopterygota</taxon>
        <taxon>Diptera</taxon>
        <taxon>Brachycera</taxon>
        <taxon>Muscomorpha</taxon>
        <taxon>Tephritoidea</taxon>
        <taxon>Tephritidae</taxon>
        <taxon>Bactrocera</taxon>
        <taxon>Bactrocera</taxon>
    </lineage>
</organism>
<dbReference type="InterPro" id="IPR040219">
    <property type="entry name" value="KIAA1143-like"/>
</dbReference>
<dbReference type="AlphaFoldDB" id="A0A0K8UUW4"/>
<dbReference type="InterPro" id="IPR027911">
    <property type="entry name" value="DUF4604"/>
</dbReference>
<feature type="compositionally biased region" description="Basic and acidic residues" evidence="1">
    <location>
        <begin position="34"/>
        <end position="56"/>
    </location>
</feature>
<reference evidence="3" key="1">
    <citation type="submission" date="2015-06" db="EMBL/GenBank/DDBJ databases">
        <authorList>
            <person name="Hoefler B.C."/>
            <person name="Straight P.D."/>
        </authorList>
    </citation>
    <scope>NUCLEOTIDE SEQUENCE</scope>
</reference>
<feature type="domain" description="DUF4604" evidence="2">
    <location>
        <begin position="5"/>
        <end position="163"/>
    </location>
</feature>
<protein>
    <submittedName>
        <fullName evidence="3">Uncharacterized protein KIAA1143</fullName>
    </submittedName>
</protein>
<evidence type="ECO:0000256" key="1">
    <source>
        <dbReference type="SAM" id="MobiDB-lite"/>
    </source>
</evidence>
<evidence type="ECO:0000259" key="2">
    <source>
        <dbReference type="Pfam" id="PF15377"/>
    </source>
</evidence>
<name>A0A0K8UUW4_BACLA</name>
<dbReference type="Pfam" id="PF15377">
    <property type="entry name" value="DUF4604"/>
    <property type="match status" value="1"/>
</dbReference>
<dbReference type="OrthoDB" id="10043580at2759"/>
<feature type="region of interest" description="Disordered" evidence="1">
    <location>
        <begin position="22"/>
        <end position="63"/>
    </location>
</feature>
<dbReference type="PANTHER" id="PTHR31195:SF2">
    <property type="entry name" value="GEO02494P1"/>
    <property type="match status" value="1"/>
</dbReference>
<proteinExistence type="predicted"/>
<dbReference type="PANTHER" id="PTHR31195">
    <property type="entry name" value="GEO02494P1"/>
    <property type="match status" value="1"/>
</dbReference>
<gene>
    <name evidence="3" type="primary">K1143_1</name>
    <name evidence="3" type="ORF">c3_g1_i1</name>
</gene>
<dbReference type="GeneID" id="108969111"/>
<feature type="region of interest" description="Disordered" evidence="1">
    <location>
        <begin position="98"/>
        <end position="171"/>
    </location>
</feature>
<dbReference type="EMBL" id="GDHF01022174">
    <property type="protein sequence ID" value="JAI30140.1"/>
    <property type="molecule type" value="Transcribed_RNA"/>
</dbReference>
<sequence>MSGKRNISYVKPQDPSFLAKLKSQIGYKEGPTVETKRQKVDFDDHSSDSDREEEKPQIVVLRSGDLTAEEVQKEEAQIAKEAAEAKADLSKPIVFQKRKETQSINSEELKSAGSSKSNNRSSNISQTSQKFEVVKEKSNKGESKSLKKKKDNPKSKLSFDVDEEDDDDVQN</sequence>
<feature type="compositionally biased region" description="Low complexity" evidence="1">
    <location>
        <begin position="111"/>
        <end position="125"/>
    </location>
</feature>